<evidence type="ECO:0000256" key="1">
    <source>
        <dbReference type="ARBA" id="ARBA00022723"/>
    </source>
</evidence>
<dbReference type="InterPro" id="IPR006680">
    <property type="entry name" value="Amidohydro-rel"/>
</dbReference>
<dbReference type="AlphaFoldDB" id="C2MBM9"/>
<dbReference type="GO" id="GO:0050270">
    <property type="term" value="F:S-adenosylhomocysteine deaminase activity"/>
    <property type="evidence" value="ECO:0007669"/>
    <property type="project" value="UniProtKB-UniRule"/>
</dbReference>
<gene>
    <name evidence="4" type="primary">mtaD</name>
    <name evidence="6" type="ORF">PORUE0001_0716</name>
</gene>
<comment type="catalytic activity">
    <reaction evidence="4">
        <text>S-adenosyl-L-homocysteine + H2O + H(+) = S-inosyl-L-homocysteine + NH4(+)</text>
        <dbReference type="Rhea" id="RHEA:20716"/>
        <dbReference type="ChEBI" id="CHEBI:15377"/>
        <dbReference type="ChEBI" id="CHEBI:15378"/>
        <dbReference type="ChEBI" id="CHEBI:28938"/>
        <dbReference type="ChEBI" id="CHEBI:57856"/>
        <dbReference type="ChEBI" id="CHEBI:57985"/>
        <dbReference type="EC" id="3.5.4.28"/>
    </reaction>
</comment>
<comment type="function">
    <text evidence="4">Catalyzes the deamination of 5-methylthioadenosine and S-adenosyl-L-homocysteine into 5-methylthioinosine and S-inosyl-L-homocysteine, respectively. Is also able to deaminate adenosine.</text>
</comment>
<accession>C2MBM9</accession>
<evidence type="ECO:0000256" key="4">
    <source>
        <dbReference type="HAMAP-Rule" id="MF_01281"/>
    </source>
</evidence>
<dbReference type="OrthoDB" id="9797498at2"/>
<organism evidence="6 7">
    <name type="scientific">Porphyromonas uenonis 60-3</name>
    <dbReference type="NCBI Taxonomy" id="596327"/>
    <lineage>
        <taxon>Bacteria</taxon>
        <taxon>Pseudomonadati</taxon>
        <taxon>Bacteroidota</taxon>
        <taxon>Bacteroidia</taxon>
        <taxon>Bacteroidales</taxon>
        <taxon>Porphyromonadaceae</taxon>
        <taxon>Porphyromonas</taxon>
    </lineage>
</organism>
<dbReference type="Gene3D" id="2.30.40.10">
    <property type="entry name" value="Urease, subunit C, domain 1"/>
    <property type="match status" value="1"/>
</dbReference>
<dbReference type="STRING" id="596327.PORUE0001_0716"/>
<feature type="binding site" evidence="4">
    <location>
        <position position="204"/>
    </location>
    <ligand>
        <name>Zn(2+)</name>
        <dbReference type="ChEBI" id="CHEBI:29105"/>
    </ligand>
</feature>
<dbReference type="Gene3D" id="3.20.20.140">
    <property type="entry name" value="Metal-dependent hydrolases"/>
    <property type="match status" value="1"/>
</dbReference>
<dbReference type="Pfam" id="PF01979">
    <property type="entry name" value="Amidohydro_1"/>
    <property type="match status" value="1"/>
</dbReference>
<evidence type="ECO:0000259" key="5">
    <source>
        <dbReference type="Pfam" id="PF01979"/>
    </source>
</evidence>
<protein>
    <recommendedName>
        <fullName evidence="4">5-methylthioadenosine/S-adenosylhomocysteine deaminase</fullName>
        <shortName evidence="4">MTA/SAH deaminase</shortName>
        <ecNumber evidence="4">3.5.4.28</ecNumber>
        <ecNumber evidence="4">3.5.4.31</ecNumber>
    </recommendedName>
</protein>
<name>C2MBM9_9PORP</name>
<dbReference type="PANTHER" id="PTHR43794:SF11">
    <property type="entry name" value="AMIDOHYDROLASE-RELATED DOMAIN-CONTAINING PROTEIN"/>
    <property type="match status" value="1"/>
</dbReference>
<keyword evidence="1 4" id="KW-0479">Metal-binding</keyword>
<dbReference type="SUPFAM" id="SSF51556">
    <property type="entry name" value="Metallo-dependent hydrolases"/>
    <property type="match status" value="1"/>
</dbReference>
<dbReference type="GO" id="GO:0090614">
    <property type="term" value="F:5'-methylthioadenosine deaminase activity"/>
    <property type="evidence" value="ECO:0007669"/>
    <property type="project" value="UniProtKB-UniRule"/>
</dbReference>
<feature type="binding site" evidence="4">
    <location>
        <position position="59"/>
    </location>
    <ligand>
        <name>Zn(2+)</name>
        <dbReference type="ChEBI" id="CHEBI:29105"/>
    </ligand>
</feature>
<dbReference type="EMBL" id="ACLR01000123">
    <property type="protein sequence ID" value="EEK16950.1"/>
    <property type="molecule type" value="Genomic_DNA"/>
</dbReference>
<feature type="binding site" evidence="4">
    <location>
        <position position="148"/>
    </location>
    <ligand>
        <name>substrate</name>
    </ligand>
</feature>
<keyword evidence="2 4" id="KW-0378">Hydrolase</keyword>
<dbReference type="RefSeq" id="WP_007365288.1">
    <property type="nucleotide sequence ID" value="NZ_ACLR01000123.1"/>
</dbReference>
<sequence>MSSILIKESLIGGATQDLLIVDNRIDKIGTDLLPIDEETIILDGRDKAVVPGLCNGHTHCAMTLFRGYGDDLPLQTWLEDYIWPVEAHMTEEDIYVGALLGCVEMIQSGTTCFLDMYTAPEATARAVLETGIRANLSYTLFDRGDAERAQLDRDNCYRYEQLFAKLPERICWSVGPHAIYTVSGDQLHFAKEFAEEHEIPIHLHLSETEREVKDCIAEHGTTPVRYLEQIDALSPRCIMAHSLWLDDEELDILARHGCTLVHNPASNMKLASGGRFRYEEMKERGIPVAIGTDGCSSSNDLDMYIAMRMASLLGKVWRYDPTAVCAPDIYRSATEVGYAMLGLKGGRIEEGYLADLCLIDLKAPSMVPCHNLTSNLVYAGSSTIVSTTIVDGAILMRDREIVGMERIIEMARRTAHDLLHRKG</sequence>
<evidence type="ECO:0000313" key="6">
    <source>
        <dbReference type="EMBL" id="EEK16950.1"/>
    </source>
</evidence>
<dbReference type="InterPro" id="IPR023512">
    <property type="entry name" value="Deaminase_MtaD/DadD"/>
</dbReference>
<reference evidence="6 7" key="1">
    <citation type="submission" date="2009-04" db="EMBL/GenBank/DDBJ databases">
        <authorList>
            <person name="Sebastian Y."/>
            <person name="Madupu R."/>
            <person name="Durkin A.S."/>
            <person name="Torralba M."/>
            <person name="Methe B."/>
            <person name="Sutton G.G."/>
            <person name="Strausberg R.L."/>
            <person name="Nelson K.E."/>
        </authorList>
    </citation>
    <scope>NUCLEOTIDE SEQUENCE [LARGE SCALE GENOMIC DNA]</scope>
    <source>
        <strain evidence="6 7">60-3</strain>
    </source>
</reference>
<feature type="domain" description="Amidohydrolase-related" evidence="5">
    <location>
        <begin position="49"/>
        <end position="394"/>
    </location>
</feature>
<evidence type="ECO:0000256" key="3">
    <source>
        <dbReference type="ARBA" id="ARBA00022833"/>
    </source>
</evidence>
<dbReference type="InterPro" id="IPR032466">
    <property type="entry name" value="Metal_Hydrolase"/>
</dbReference>
<keyword evidence="3 4" id="KW-0862">Zinc</keyword>
<comment type="caution">
    <text evidence="6">The sequence shown here is derived from an EMBL/GenBank/DDBJ whole genome shotgun (WGS) entry which is preliminary data.</text>
</comment>
<dbReference type="InterPro" id="IPR011059">
    <property type="entry name" value="Metal-dep_hydrolase_composite"/>
</dbReference>
<comment type="caution">
    <text evidence="4">Lacks conserved residue(s) required for the propagation of feature annotation.</text>
</comment>
<dbReference type="EC" id="3.5.4.31" evidence="4"/>
<comment type="similarity">
    <text evidence="4">Belongs to the metallo-dependent hydrolases superfamily. MTA/SAH deaminase family.</text>
</comment>
<feature type="binding site" evidence="4">
    <location>
        <position position="293"/>
    </location>
    <ligand>
        <name>Zn(2+)</name>
        <dbReference type="ChEBI" id="CHEBI:29105"/>
    </ligand>
</feature>
<dbReference type="PANTHER" id="PTHR43794">
    <property type="entry name" value="AMINOHYDROLASE SSNA-RELATED"/>
    <property type="match status" value="1"/>
</dbReference>
<feature type="binding site" evidence="4">
    <location>
        <position position="177"/>
    </location>
    <ligand>
        <name>substrate</name>
    </ligand>
</feature>
<dbReference type="FunFam" id="3.20.20.140:FF:000014">
    <property type="entry name" value="5-methylthioadenosine/S-adenosylhomocysteine deaminase"/>
    <property type="match status" value="1"/>
</dbReference>
<feature type="binding site" evidence="4">
    <location>
        <position position="207"/>
    </location>
    <ligand>
        <name>substrate</name>
    </ligand>
</feature>
<dbReference type="GO" id="GO:0046872">
    <property type="term" value="F:metal ion binding"/>
    <property type="evidence" value="ECO:0007669"/>
    <property type="project" value="UniProtKB-KW"/>
</dbReference>
<feature type="binding site" evidence="4">
    <location>
        <position position="86"/>
    </location>
    <ligand>
        <name>substrate</name>
    </ligand>
</feature>
<comment type="catalytic activity">
    <reaction evidence="4">
        <text>S-methyl-5'-thioadenosine + H2O + H(+) = S-methyl-5'-thioinosine + NH4(+)</text>
        <dbReference type="Rhea" id="RHEA:25025"/>
        <dbReference type="ChEBI" id="CHEBI:15377"/>
        <dbReference type="ChEBI" id="CHEBI:15378"/>
        <dbReference type="ChEBI" id="CHEBI:17509"/>
        <dbReference type="ChEBI" id="CHEBI:28938"/>
        <dbReference type="ChEBI" id="CHEBI:48595"/>
        <dbReference type="EC" id="3.5.4.31"/>
    </reaction>
</comment>
<feature type="binding site" evidence="4">
    <location>
        <position position="293"/>
    </location>
    <ligand>
        <name>substrate</name>
    </ligand>
</feature>
<dbReference type="CDD" id="cd01298">
    <property type="entry name" value="ATZ_TRZ_like"/>
    <property type="match status" value="1"/>
</dbReference>
<proteinExistence type="inferred from homology"/>
<evidence type="ECO:0000313" key="7">
    <source>
        <dbReference type="Proteomes" id="UP000003303"/>
    </source>
</evidence>
<feature type="binding site" evidence="4">
    <location>
        <position position="57"/>
    </location>
    <ligand>
        <name>Zn(2+)</name>
        <dbReference type="ChEBI" id="CHEBI:29105"/>
    </ligand>
</feature>
<dbReference type="HAMAP" id="MF_01281">
    <property type="entry name" value="MTA_SAH_deamin"/>
    <property type="match status" value="1"/>
</dbReference>
<comment type="cofactor">
    <cofactor evidence="4">
        <name>Zn(2+)</name>
        <dbReference type="ChEBI" id="CHEBI:29105"/>
    </cofactor>
    <text evidence="4">Binds 1 zinc ion per subunit.</text>
</comment>
<dbReference type="SUPFAM" id="SSF51338">
    <property type="entry name" value="Composite domain of metallo-dependent hydrolases"/>
    <property type="match status" value="1"/>
</dbReference>
<dbReference type="eggNOG" id="COG0402">
    <property type="taxonomic scope" value="Bacteria"/>
</dbReference>
<keyword evidence="7" id="KW-1185">Reference proteome</keyword>
<dbReference type="EC" id="3.5.4.28" evidence="4"/>
<dbReference type="Proteomes" id="UP000003303">
    <property type="component" value="Unassembled WGS sequence"/>
</dbReference>
<evidence type="ECO:0000256" key="2">
    <source>
        <dbReference type="ARBA" id="ARBA00022801"/>
    </source>
</evidence>
<dbReference type="InterPro" id="IPR050287">
    <property type="entry name" value="MTA/SAH_deaminase"/>
</dbReference>